<gene>
    <name evidence="2" type="ORF">B0T18DRAFT_49813</name>
</gene>
<dbReference type="AlphaFoldDB" id="A0AA40FC00"/>
<evidence type="ECO:0000256" key="1">
    <source>
        <dbReference type="SAM" id="MobiDB-lite"/>
    </source>
</evidence>
<feature type="region of interest" description="Disordered" evidence="1">
    <location>
        <begin position="149"/>
        <end position="200"/>
    </location>
</feature>
<protein>
    <submittedName>
        <fullName evidence="2">Uncharacterized protein</fullName>
    </submittedName>
</protein>
<organism evidence="2 3">
    <name type="scientific">Schizothecium vesticola</name>
    <dbReference type="NCBI Taxonomy" id="314040"/>
    <lineage>
        <taxon>Eukaryota</taxon>
        <taxon>Fungi</taxon>
        <taxon>Dikarya</taxon>
        <taxon>Ascomycota</taxon>
        <taxon>Pezizomycotina</taxon>
        <taxon>Sordariomycetes</taxon>
        <taxon>Sordariomycetidae</taxon>
        <taxon>Sordariales</taxon>
        <taxon>Schizotheciaceae</taxon>
        <taxon>Schizothecium</taxon>
    </lineage>
</organism>
<dbReference type="EMBL" id="JAUKUD010000001">
    <property type="protein sequence ID" value="KAK0754977.1"/>
    <property type="molecule type" value="Genomic_DNA"/>
</dbReference>
<keyword evidence="3" id="KW-1185">Reference proteome</keyword>
<evidence type="ECO:0000313" key="2">
    <source>
        <dbReference type="EMBL" id="KAK0754977.1"/>
    </source>
</evidence>
<comment type="caution">
    <text evidence="2">The sequence shown here is derived from an EMBL/GenBank/DDBJ whole genome shotgun (WGS) entry which is preliminary data.</text>
</comment>
<proteinExistence type="predicted"/>
<name>A0AA40FC00_9PEZI</name>
<evidence type="ECO:0000313" key="3">
    <source>
        <dbReference type="Proteomes" id="UP001172155"/>
    </source>
</evidence>
<reference evidence="2" key="1">
    <citation type="submission" date="2023-06" db="EMBL/GenBank/DDBJ databases">
        <title>Genome-scale phylogeny and comparative genomics of the fungal order Sordariales.</title>
        <authorList>
            <consortium name="Lawrence Berkeley National Laboratory"/>
            <person name="Hensen N."/>
            <person name="Bonometti L."/>
            <person name="Westerberg I."/>
            <person name="Brannstrom I.O."/>
            <person name="Guillou S."/>
            <person name="Cros-Aarteil S."/>
            <person name="Calhoun S."/>
            <person name="Haridas S."/>
            <person name="Kuo A."/>
            <person name="Mondo S."/>
            <person name="Pangilinan J."/>
            <person name="Riley R."/>
            <person name="LaButti K."/>
            <person name="Andreopoulos B."/>
            <person name="Lipzen A."/>
            <person name="Chen C."/>
            <person name="Yanf M."/>
            <person name="Daum C."/>
            <person name="Ng V."/>
            <person name="Clum A."/>
            <person name="Steindorff A."/>
            <person name="Ohm R."/>
            <person name="Martin F."/>
            <person name="Silar P."/>
            <person name="Natvig D."/>
            <person name="Lalanne C."/>
            <person name="Gautier V."/>
            <person name="Ament-velasquez S.L."/>
            <person name="Kruys A."/>
            <person name="Hutchinson M.I."/>
            <person name="Powell A.J."/>
            <person name="Barry K."/>
            <person name="Miller A.N."/>
            <person name="Grigoriev I.V."/>
            <person name="Debuchy R."/>
            <person name="Gladieux P."/>
            <person name="Thoren M.H."/>
            <person name="Johannesson H."/>
        </authorList>
    </citation>
    <scope>NUCLEOTIDE SEQUENCE</scope>
    <source>
        <strain evidence="2">SMH3187-1</strain>
    </source>
</reference>
<dbReference type="Proteomes" id="UP001172155">
    <property type="component" value="Unassembled WGS sequence"/>
</dbReference>
<accession>A0AA40FC00</accession>
<feature type="compositionally biased region" description="Basic and acidic residues" evidence="1">
    <location>
        <begin position="185"/>
        <end position="200"/>
    </location>
</feature>
<sequence length="200" mass="22458">MGMFVYLLDYWGVALKHGRRQTTRQRMNREMDPLSTMVSEKGGGVVIPTTRITINTDWNTALPRQGNVIWIKRHNTTTETTSPSTPQYIRGICTSGSCLLSPPLACMYVGNPALDAVPGPVESPYLGRLSLTSGNIRLEHIDRLRRWTSGLGMGQQDGETSGRGRERGRRSRREEVMRCALSSVRKREAGNNSLRDERRP</sequence>